<sequence>MKPPQGLTVAFRASAIRKDGSRKSCVLTSENNVLSCEITELRPNSTYTVVVESCPLGSDCSAYGKEHAIRTMPGVPRYVSVSHRTTTTFTVSWYHALEDPNGHYQYKVRAVQANGHQGHTCSPQPAGSFQSCQLTNLKAGWNYEVSVSACTSENFCSDSSLPVSAETLPNPPFGQDLNEKHPDSLDIAFLTPDEERKSGRYYYIARLEPVNRFKSYSTGCTFSPPLEYTICSVPKLAEGTNYNFRVFSCHLGSHLCSEGTPVVVDTYPGAGESFRVTRLSQTSAHLTWHQPYNEMHSGVYTYVYAVPVDSTLGEQQCYNGHPKQPECTLQNLRPDTEYKIVSKSCSSEAHCSYLTEQFRLRTPKPVTVSSPTDIQALNGKATSFTLTWTRTQGGSADALEYWVSLTAPDHPGIPERTVACEAISHNGKQICEIGNLQTDMSYSARVLTCATDEFCAAPSKPITFSTATKAFEAVVHSSSVSVTIKQSEGLTGTFRASAVRNDGSRRSCILTSVDNELSCEIGHLQPYSKYTVVVESCPQGGVCSTYGDNYNILTMPGGSRFIDNQWFKYTKLLSNRVGLRYFVKLQNDFFKEIQLHKSPRYVTIAHRTNSTYSVSWYNSLEDPNGHYVYKVRAIEEEHGQTFTCTPKNAGNYQTCQVTNLRAGWKYEVSVSACTSESFCSDNSKPVIAETLPNPPFGQDLNEKHPDSLDIAFLTPDEERKSGRYYYIARLEIIGRYYEGHTTGCGFNPPLQYTICSVPKLAEGSKYKFRVFACTMGSRLCSEGTPVVVETYPGENDRIYAVGADGRSVFVSWRANRTNPDGGYYKYELRIKDWLGRNPQKVRLNAGKEMYDWKFSGIGNSDAHYVDLDVCNSTNCTSLSSARLITNFKREKRSSII</sequence>
<keyword evidence="3" id="KW-1185">Reference proteome</keyword>
<dbReference type="PANTHER" id="PTHR46957:SF3">
    <property type="entry name" value="CYTOKINE RECEPTOR"/>
    <property type="match status" value="1"/>
</dbReference>
<evidence type="ECO:0000313" key="2">
    <source>
        <dbReference type="EMBL" id="VDN09026.1"/>
    </source>
</evidence>
<dbReference type="PROSITE" id="PS50853">
    <property type="entry name" value="FN3"/>
    <property type="match status" value="4"/>
</dbReference>
<dbReference type="InterPro" id="IPR013783">
    <property type="entry name" value="Ig-like_fold"/>
</dbReference>
<dbReference type="InterPro" id="IPR003961">
    <property type="entry name" value="FN3_dom"/>
</dbReference>
<gene>
    <name evidence="2" type="ORF">DILT_LOCUS4857</name>
</gene>
<accession>A0A3P7NU24</accession>
<evidence type="ECO:0000313" key="3">
    <source>
        <dbReference type="Proteomes" id="UP000281553"/>
    </source>
</evidence>
<reference evidence="2 3" key="1">
    <citation type="submission" date="2018-11" db="EMBL/GenBank/DDBJ databases">
        <authorList>
            <consortium name="Pathogen Informatics"/>
        </authorList>
    </citation>
    <scope>NUCLEOTIDE SEQUENCE [LARGE SCALE GENOMIC DNA]</scope>
</reference>
<feature type="domain" description="Fibronectin type-III" evidence="1">
    <location>
        <begin position="75"/>
        <end position="170"/>
    </location>
</feature>
<organism evidence="2 3">
    <name type="scientific">Dibothriocephalus latus</name>
    <name type="common">Fish tapeworm</name>
    <name type="synonym">Diphyllobothrium latum</name>
    <dbReference type="NCBI Taxonomy" id="60516"/>
    <lineage>
        <taxon>Eukaryota</taxon>
        <taxon>Metazoa</taxon>
        <taxon>Spiralia</taxon>
        <taxon>Lophotrochozoa</taxon>
        <taxon>Platyhelminthes</taxon>
        <taxon>Cestoda</taxon>
        <taxon>Eucestoda</taxon>
        <taxon>Diphyllobothriidea</taxon>
        <taxon>Diphyllobothriidae</taxon>
        <taxon>Dibothriocephalus</taxon>
    </lineage>
</organism>
<name>A0A3P7NU24_DIBLA</name>
<feature type="domain" description="Fibronectin type-III" evidence="1">
    <location>
        <begin position="370"/>
        <end position="469"/>
    </location>
</feature>
<dbReference type="PANTHER" id="PTHR46957">
    <property type="entry name" value="CYTOKINE RECEPTOR"/>
    <property type="match status" value="1"/>
</dbReference>
<evidence type="ECO:0000259" key="1">
    <source>
        <dbReference type="PROSITE" id="PS50853"/>
    </source>
</evidence>
<dbReference type="OrthoDB" id="10253954at2759"/>
<proteinExistence type="predicted"/>
<dbReference type="CDD" id="cd00063">
    <property type="entry name" value="FN3"/>
    <property type="match status" value="4"/>
</dbReference>
<dbReference type="AlphaFoldDB" id="A0A3P7NU24"/>
<protein>
    <recommendedName>
        <fullName evidence="1">Fibronectin type-III domain-containing protein</fullName>
    </recommendedName>
</protein>
<dbReference type="EMBL" id="UYRU01046238">
    <property type="protein sequence ID" value="VDN09026.1"/>
    <property type="molecule type" value="Genomic_DNA"/>
</dbReference>
<dbReference type="InterPro" id="IPR036116">
    <property type="entry name" value="FN3_sf"/>
</dbReference>
<dbReference type="Gene3D" id="2.60.40.10">
    <property type="entry name" value="Immunoglobulins"/>
    <property type="match status" value="4"/>
</dbReference>
<feature type="domain" description="Fibronectin type-III" evidence="1">
    <location>
        <begin position="270"/>
        <end position="365"/>
    </location>
</feature>
<dbReference type="Proteomes" id="UP000281553">
    <property type="component" value="Unassembled WGS sequence"/>
</dbReference>
<dbReference type="Pfam" id="PF00041">
    <property type="entry name" value="fn3"/>
    <property type="match status" value="3"/>
</dbReference>
<dbReference type="SMART" id="SM00060">
    <property type="entry name" value="FN3"/>
    <property type="match status" value="7"/>
</dbReference>
<dbReference type="InterPro" id="IPR050713">
    <property type="entry name" value="RTP_Phos/Ushers"/>
</dbReference>
<dbReference type="SUPFAM" id="SSF49265">
    <property type="entry name" value="Fibronectin type III"/>
    <property type="match status" value="3"/>
</dbReference>
<feature type="domain" description="Fibronectin type-III" evidence="1">
    <location>
        <begin position="598"/>
        <end position="693"/>
    </location>
</feature>
<dbReference type="GO" id="GO:0016020">
    <property type="term" value="C:membrane"/>
    <property type="evidence" value="ECO:0007669"/>
    <property type="project" value="UniProtKB-SubCell"/>
</dbReference>